<dbReference type="AlphaFoldDB" id="W2D091"/>
<proteinExistence type="predicted"/>
<dbReference type="Proteomes" id="UP000034980">
    <property type="component" value="Unassembled WGS sequence"/>
</dbReference>
<accession>W2D091</accession>
<comment type="caution">
    <text evidence="1">The sequence shown here is derived from an EMBL/GenBank/DDBJ whole genome shotgun (WGS) entry which is preliminary data.</text>
</comment>
<protein>
    <submittedName>
        <fullName evidence="1">Uncharacterized protein</fullName>
    </submittedName>
</protein>
<gene>
    <name evidence="1" type="ORF">T235_06990</name>
</gene>
<dbReference type="PATRIC" id="fig|1411915.3.peg.532"/>
<evidence type="ECO:0000313" key="1">
    <source>
        <dbReference type="EMBL" id="ETK12840.1"/>
    </source>
</evidence>
<organism evidence="1 2">
    <name type="scientific">Tannerella sp. oral taxon BU063 isolate Cell 8/11</name>
    <dbReference type="NCBI Taxonomy" id="1411915"/>
    <lineage>
        <taxon>Bacteria</taxon>
        <taxon>Pseudomonadati</taxon>
        <taxon>Bacteroidota</taxon>
        <taxon>Bacteroidia</taxon>
        <taxon>Bacteroidales</taxon>
        <taxon>Tannerellaceae</taxon>
        <taxon>Tannerella</taxon>
    </lineage>
</organism>
<dbReference type="EMBL" id="AYYF01001059">
    <property type="protein sequence ID" value="ETK12840.1"/>
    <property type="molecule type" value="Genomic_DNA"/>
</dbReference>
<name>W2D091_9BACT</name>
<sequence>MLNGRTPQKKVPGRFFISHLPQKIDLKNAFTPFLASKSTSKAFLLDFEPKKVPQKHFDSILSIKKHLKNILSPF</sequence>
<evidence type="ECO:0000313" key="2">
    <source>
        <dbReference type="Proteomes" id="UP000034980"/>
    </source>
</evidence>
<reference evidence="1 2" key="1">
    <citation type="submission" date="2013-11" db="EMBL/GenBank/DDBJ databases">
        <title>Single cell genomics of uncultured Tannerella BU063 (oral taxon 286).</title>
        <authorList>
            <person name="Beall C.J."/>
            <person name="Campbell A.G."/>
            <person name="Griffen A.L."/>
            <person name="Podar M."/>
            <person name="Leys E.J."/>
        </authorList>
    </citation>
    <scope>NUCLEOTIDE SEQUENCE [LARGE SCALE GENOMIC DNA]</scope>
    <source>
        <strain evidence="1">Cell 8/11</strain>
    </source>
</reference>